<dbReference type="GO" id="GO:0000973">
    <property type="term" value="P:post-transcriptional tethering of RNA polymerase II gene DNA at nuclear periphery"/>
    <property type="evidence" value="ECO:0007669"/>
    <property type="project" value="TreeGrafter"/>
</dbReference>
<keyword evidence="4 7" id="KW-0811">Translocation</keyword>
<keyword evidence="1 7" id="KW-0813">Transport</keyword>
<evidence type="ECO:0000256" key="5">
    <source>
        <dbReference type="ARBA" id="ARBA00023132"/>
    </source>
</evidence>
<sequence>MEGPEPMEEAPAVPPKGPAERALAGLKSFSRMAWETCREPLACATCSPQARWEIYSTWTLLLCQYHAEAEAERCRRTWTPQPWRTEAQALRHIFLSSRSIRSLAGVLRWLRFAHCYGPGGAGALRRAGAEALEDASYERTRRALQMQEALPTPFQAPPALHPDGPLQQRDRFHQDDLEDEQRLLAQLWICLRHGNLQGALKLCADGGQAWRTALLQGMMPFADGLAEEVGYDAVEDEEEDHMAQMKEEHTDWTELGVLERHAASDGNPWRRVWKEQCCDTAQRNLRSGSCMELHELAVYGFCSGQLDAMLPACGTSWTDRCWAELHCLKECLVERLLELGRAEWCRDSGLVLGEGDAGVPDPGECAEDRAERSRKLCGRLREVPAEELEAFVGAEVRRIVARLRPDLTAAASPFSELQVALVEAAWSPEKSEAALAIVRRWVAQDFEGAPCPFLVKEFASYFAIWQKEVLVGKRSASEDVAMGSATVEAARAPPNVDDIIAEHVQDLVAEASGSWHKQCLEGEAIELIAKHIAALAPENRLDSFFRLLLTLGIRESEGGHFNALRVEVLERCMAVYWSCFPHEAFMMITVFIRRALHLDDETASEEVLPDIGATGVHGAASSTDITVAVICVTVFWDALRATVEADGNVAVEGFLGLETVLGRPLGIETPRTSDDVARIALDLVVLPLLTDALFSLCVKDPGEAMMVLPVVKESLLWRDVASSHSAGKSRLDELEWYVGLCNRHRAWALAHAELQEHGESVGLPLKALTYNKDAIKAEQQRSRARDALLDWARPCLARDRPWLEPRPGMHTSLADGQWEELRRAGSCRALLLLLAVFEGEQDFDGAMHDLSVAAAQSPWLLKLLRPQQVRAFMRRLSLIPMTFGSAQGAAVLGG</sequence>
<evidence type="ECO:0000256" key="2">
    <source>
        <dbReference type="ARBA" id="ARBA00022816"/>
    </source>
</evidence>
<dbReference type="GO" id="GO:0006406">
    <property type="term" value="P:mRNA export from nucleus"/>
    <property type="evidence" value="ECO:0007669"/>
    <property type="project" value="TreeGrafter"/>
</dbReference>
<comment type="similarity">
    <text evidence="7">Belongs to the nucleoporin Nup84/Nup107 family.</text>
</comment>
<keyword evidence="5 7" id="KW-0906">Nuclear pore complex</keyword>
<dbReference type="AlphaFoldDB" id="A0A7S1LR03"/>
<reference evidence="8" key="1">
    <citation type="submission" date="2021-01" db="EMBL/GenBank/DDBJ databases">
        <authorList>
            <person name="Corre E."/>
            <person name="Pelletier E."/>
            <person name="Niang G."/>
            <person name="Scheremetjew M."/>
            <person name="Finn R."/>
            <person name="Kale V."/>
            <person name="Holt S."/>
            <person name="Cochrane G."/>
            <person name="Meng A."/>
            <person name="Brown T."/>
            <person name="Cohen L."/>
        </authorList>
    </citation>
    <scope>NUCLEOTIDE SEQUENCE</scope>
    <source>
        <strain evidence="8">OF101</strain>
    </source>
</reference>
<evidence type="ECO:0000256" key="4">
    <source>
        <dbReference type="ARBA" id="ARBA00023010"/>
    </source>
</evidence>
<keyword evidence="3" id="KW-0653">Protein transport</keyword>
<evidence type="ECO:0000256" key="6">
    <source>
        <dbReference type="ARBA" id="ARBA00023242"/>
    </source>
</evidence>
<dbReference type="GO" id="GO:0017056">
    <property type="term" value="F:structural constituent of nuclear pore"/>
    <property type="evidence" value="ECO:0007669"/>
    <property type="project" value="UniProtKB-UniRule"/>
</dbReference>
<dbReference type="EMBL" id="HBGE01020439">
    <property type="protein sequence ID" value="CAD9110800.1"/>
    <property type="molecule type" value="Transcribed_RNA"/>
</dbReference>
<dbReference type="Gene3D" id="1.10.3450.20">
    <property type="match status" value="1"/>
</dbReference>
<dbReference type="InterPro" id="IPR007252">
    <property type="entry name" value="Nup84/Nup107"/>
</dbReference>
<name>A0A7S1LR03_ALECA</name>
<gene>
    <name evidence="8" type="ORF">ACAT0790_LOCUS12311</name>
</gene>
<evidence type="ECO:0000313" key="8">
    <source>
        <dbReference type="EMBL" id="CAD9110800.1"/>
    </source>
</evidence>
<dbReference type="GO" id="GO:0006606">
    <property type="term" value="P:protein import into nucleus"/>
    <property type="evidence" value="ECO:0007669"/>
    <property type="project" value="TreeGrafter"/>
</dbReference>
<dbReference type="GO" id="GO:0031080">
    <property type="term" value="C:nuclear pore outer ring"/>
    <property type="evidence" value="ECO:0007669"/>
    <property type="project" value="TreeGrafter"/>
</dbReference>
<organism evidence="8">
    <name type="scientific">Alexandrium catenella</name>
    <name type="common">Red tide dinoflagellate</name>
    <name type="synonym">Gonyaulax catenella</name>
    <dbReference type="NCBI Taxonomy" id="2925"/>
    <lineage>
        <taxon>Eukaryota</taxon>
        <taxon>Sar</taxon>
        <taxon>Alveolata</taxon>
        <taxon>Dinophyceae</taxon>
        <taxon>Gonyaulacales</taxon>
        <taxon>Pyrocystaceae</taxon>
        <taxon>Alexandrium</taxon>
    </lineage>
</organism>
<accession>A0A7S1LR03</accession>
<comment type="function">
    <text evidence="7">Functions as a component of the nuclear pore complex (NPC).</text>
</comment>
<keyword evidence="6 7" id="KW-0539">Nucleus</keyword>
<dbReference type="PANTHER" id="PTHR13003:SF2">
    <property type="entry name" value="NUCLEAR PORE COMPLEX PROTEIN NUP107"/>
    <property type="match status" value="1"/>
</dbReference>
<comment type="subunit">
    <text evidence="7">Part of the nuclear pore complex (NPC).</text>
</comment>
<evidence type="ECO:0000256" key="7">
    <source>
        <dbReference type="RuleBase" id="RU365072"/>
    </source>
</evidence>
<dbReference type="PANTHER" id="PTHR13003">
    <property type="entry name" value="NUP107-RELATED"/>
    <property type="match status" value="1"/>
</dbReference>
<keyword evidence="7" id="KW-0472">Membrane</keyword>
<proteinExistence type="inferred from homology"/>
<dbReference type="Pfam" id="PF04121">
    <property type="entry name" value="Nup84_Nup100"/>
    <property type="match status" value="1"/>
</dbReference>
<evidence type="ECO:0000256" key="1">
    <source>
        <dbReference type="ARBA" id="ARBA00022448"/>
    </source>
</evidence>
<keyword evidence="2" id="KW-0509">mRNA transport</keyword>
<dbReference type="GO" id="GO:0031965">
    <property type="term" value="C:nuclear membrane"/>
    <property type="evidence" value="ECO:0007669"/>
    <property type="project" value="UniProtKB-SubCell"/>
</dbReference>
<comment type="subcellular location">
    <subcellularLocation>
        <location evidence="7">Nucleus</location>
        <location evidence="7">Nuclear pore complex</location>
    </subcellularLocation>
    <subcellularLocation>
        <location evidence="7">Nucleus membrane</location>
    </subcellularLocation>
</comment>
<protein>
    <recommendedName>
        <fullName evidence="7">Nuclear pore complex protein</fullName>
    </recommendedName>
</protein>
<evidence type="ECO:0000256" key="3">
    <source>
        <dbReference type="ARBA" id="ARBA00022927"/>
    </source>
</evidence>